<accession>A0ABW1JNA6</accession>
<dbReference type="InterPro" id="IPR032675">
    <property type="entry name" value="LRR_dom_sf"/>
</dbReference>
<evidence type="ECO:0000313" key="3">
    <source>
        <dbReference type="Proteomes" id="UP001596223"/>
    </source>
</evidence>
<keyword evidence="3" id="KW-1185">Reference proteome</keyword>
<evidence type="ECO:0000313" key="2">
    <source>
        <dbReference type="EMBL" id="MFC6010495.1"/>
    </source>
</evidence>
<sequence>MNETRSRSVPADVRSVFLAALADVSVHGSALADPLLTGRVHHPRTPDAPSRELFSVRADHDENGWLLDFYRDGNDDHDFTRWHGRIRADGTRTALENFEGDFGRRVFDDPLATARERHRVRVHNARVAETLRTKGLQPPLRDEHGLRHAILDDPDAEGPRRDLAGYLRRRAHPQGEFIDLQLDLAATAASGHHDGPLIRRERELLRAHGAEWAAPIADLVDDYRFHRGAVGEITLPLDRFLAEGAHLRRLAPIQHVNLTGTADRLAELLVSPHLAGLVSLELVGLGLTDDHATQLATAPGLDHLHWLGLSHNRIGEPGVRALAASPHLHALPVLDLTRNPCDPVPRPGGNDLDGRVTAIDRTPLTDELFHHHGPHWLANPENPDTWPLPRDSYR</sequence>
<reference evidence="3" key="1">
    <citation type="journal article" date="2019" name="Int. J. Syst. Evol. Microbiol.">
        <title>The Global Catalogue of Microorganisms (GCM) 10K type strain sequencing project: providing services to taxonomists for standard genome sequencing and annotation.</title>
        <authorList>
            <consortium name="The Broad Institute Genomics Platform"/>
            <consortium name="The Broad Institute Genome Sequencing Center for Infectious Disease"/>
            <person name="Wu L."/>
            <person name="Ma J."/>
        </authorList>
    </citation>
    <scope>NUCLEOTIDE SEQUENCE [LARGE SCALE GENOMIC DNA]</scope>
    <source>
        <strain evidence="3">CCUG 36956</strain>
    </source>
</reference>
<dbReference type="Proteomes" id="UP001596223">
    <property type="component" value="Unassembled WGS sequence"/>
</dbReference>
<dbReference type="SUPFAM" id="SSF52047">
    <property type="entry name" value="RNI-like"/>
    <property type="match status" value="1"/>
</dbReference>
<organism evidence="2 3">
    <name type="scientific">Nocardia lasii</name>
    <dbReference type="NCBI Taxonomy" id="1616107"/>
    <lineage>
        <taxon>Bacteria</taxon>
        <taxon>Bacillati</taxon>
        <taxon>Actinomycetota</taxon>
        <taxon>Actinomycetes</taxon>
        <taxon>Mycobacteriales</taxon>
        <taxon>Nocardiaceae</taxon>
        <taxon>Nocardia</taxon>
    </lineage>
</organism>
<comment type="caution">
    <text evidence="2">The sequence shown here is derived from an EMBL/GenBank/DDBJ whole genome shotgun (WGS) entry which is preliminary data.</text>
</comment>
<dbReference type="RefSeq" id="WP_378600484.1">
    <property type="nucleotide sequence ID" value="NZ_JBHSQN010000002.1"/>
</dbReference>
<name>A0ABW1JNA6_9NOCA</name>
<dbReference type="Gene3D" id="3.80.10.10">
    <property type="entry name" value="Ribonuclease Inhibitor"/>
    <property type="match status" value="1"/>
</dbReference>
<proteinExistence type="predicted"/>
<gene>
    <name evidence="2" type="ORF">ACFP3H_05490</name>
</gene>
<dbReference type="EMBL" id="JBHSQN010000002">
    <property type="protein sequence ID" value="MFC6010495.1"/>
    <property type="molecule type" value="Genomic_DNA"/>
</dbReference>
<protein>
    <submittedName>
        <fullName evidence="2">Uncharacterized protein</fullName>
    </submittedName>
</protein>
<feature type="region of interest" description="Disordered" evidence="1">
    <location>
        <begin position="375"/>
        <end position="394"/>
    </location>
</feature>
<evidence type="ECO:0000256" key="1">
    <source>
        <dbReference type="SAM" id="MobiDB-lite"/>
    </source>
</evidence>